<reference evidence="1 2" key="1">
    <citation type="submission" date="2018-07" db="EMBL/GenBank/DDBJ databases">
        <title>Genomic Encyclopedia of Type Strains, Phase IV (KMG-IV): sequencing the most valuable type-strain genomes for metagenomic binning, comparative biology and taxonomic classification.</title>
        <authorList>
            <person name="Goeker M."/>
        </authorList>
    </citation>
    <scope>NUCLEOTIDE SEQUENCE [LARGE SCALE GENOMIC DNA]</scope>
    <source>
        <strain evidence="1 2">DSM 4134</strain>
    </source>
</reference>
<accession>A0A3D9KXP3</accession>
<proteinExistence type="predicted"/>
<evidence type="ECO:0000313" key="1">
    <source>
        <dbReference type="EMBL" id="RED91306.1"/>
    </source>
</evidence>
<name>A0A3D9KXP3_MARFU</name>
<protein>
    <submittedName>
        <fullName evidence="1">Uncharacterized protein</fullName>
    </submittedName>
</protein>
<sequence>MQPSITISQIFLKMLTFWPYRQWKGMPLQVLSPTAPQTSSFTTIYFYFTCWSQDQHGRRWQSVRELSSVACRTIRKNLTIIRSRVLSFETRRPPTQDDPTQDASGRYSSDVASSERNLAGFQNLQGLPELGACLFRQCLYKLWYCRCRCWPLQLRKQALLASST</sequence>
<evidence type="ECO:0000313" key="2">
    <source>
        <dbReference type="Proteomes" id="UP000256779"/>
    </source>
</evidence>
<keyword evidence="2" id="KW-1185">Reference proteome</keyword>
<comment type="caution">
    <text evidence="1">The sequence shown here is derived from an EMBL/GenBank/DDBJ whole genome shotgun (WGS) entry which is preliminary data.</text>
</comment>
<gene>
    <name evidence="1" type="ORF">C7460_1494</name>
</gene>
<dbReference type="Proteomes" id="UP000256779">
    <property type="component" value="Unassembled WGS sequence"/>
</dbReference>
<dbReference type="AlphaFoldDB" id="A0A3D9KXP3"/>
<organism evidence="1 2">
    <name type="scientific">Marinoscillum furvescens DSM 4134</name>
    <dbReference type="NCBI Taxonomy" id="1122208"/>
    <lineage>
        <taxon>Bacteria</taxon>
        <taxon>Pseudomonadati</taxon>
        <taxon>Bacteroidota</taxon>
        <taxon>Cytophagia</taxon>
        <taxon>Cytophagales</taxon>
        <taxon>Reichenbachiellaceae</taxon>
        <taxon>Marinoscillum</taxon>
    </lineage>
</organism>
<dbReference type="EMBL" id="QREG01000049">
    <property type="protein sequence ID" value="RED91306.1"/>
    <property type="molecule type" value="Genomic_DNA"/>
</dbReference>